<dbReference type="InterPro" id="IPR051203">
    <property type="entry name" value="Polysaccharide_Synthase-Rel"/>
</dbReference>
<proteinExistence type="inferred from homology"/>
<keyword evidence="2" id="KW-0812">Transmembrane</keyword>
<accession>R8XVT1</accession>
<feature type="transmembrane region" description="Helical" evidence="2">
    <location>
        <begin position="21"/>
        <end position="41"/>
    </location>
</feature>
<dbReference type="PANTHER" id="PTHR43318:SF1">
    <property type="entry name" value="POLYSACCHARIDE BIOSYNTHESIS PROTEIN EPSC-RELATED"/>
    <property type="match status" value="1"/>
</dbReference>
<dbReference type="InterPro" id="IPR036291">
    <property type="entry name" value="NAD(P)-bd_dom_sf"/>
</dbReference>
<evidence type="ECO:0000313" key="4">
    <source>
        <dbReference type="EMBL" id="EOQ61350.1"/>
    </source>
</evidence>
<comment type="similarity">
    <text evidence="1">Belongs to the polysaccharide synthase family.</text>
</comment>
<feature type="domain" description="Polysaccharide biosynthesis protein CapD-like" evidence="3">
    <location>
        <begin position="286"/>
        <end position="573"/>
    </location>
</feature>
<sequence length="624" mass="69343">MKKIIYQFASAPRLAKQCFLVLVDLFAFPIILWLCYAIRLFDLGAEVIPGINYGVAIVTIVAILSLMLTGVYRFIVRTFNEAFIAKLALAVALMVVVLYGLNAFSAAFVPTSIPLMFGFLMFSWVWCSRAFIRFIVKTTLLTGEERKRIAIYGAGDAGQQIAAVLYRSDNHLPVFFIDDNSSLQDHMIGGLKVYSVEKALQRFSKDRIDEILLALPSVGRVRKTEIIQQFEIARLKITELPGLTRLVDGEIQVSDIQEVDIIDLLGRDPVPPVAHLIAKNIQNKIVMVTGAGGSIGSELCRQIIKNQPKMLVLYELTEFALYDIDKELRQTAVCEIIPILGTVQDQQKLERIIEQYHIQTVYHAAAYKHVPLVECNPIAGLKNNAIGTANSLNAAVKKGVETFVLISTDKAVRPTNVMGASKRMAELYCQAVAETKPATQISIVRFGNVLGSSGSVVPLFKQQIAKGGPITVTHPDVTRYFMTIPEASQLVIQAGALGSGGDVFLLDMGEPVRIQDLARQMIKLSGLKVKETGSLDGDIEIAYSGLRPGEKLYEELLIDQDNTEYTEHTRILRSFEKHFSLQEIECVFGKINQMTAIDHDVDWALTQLEHYVDGYKRSSEVRVN</sequence>
<dbReference type="SUPFAM" id="SSF51735">
    <property type="entry name" value="NAD(P)-binding Rossmann-fold domains"/>
    <property type="match status" value="2"/>
</dbReference>
<dbReference type="Gene3D" id="3.40.50.720">
    <property type="entry name" value="NAD(P)-binding Rossmann-like Domain"/>
    <property type="match status" value="2"/>
</dbReference>
<reference evidence="4 5" key="1">
    <citation type="submission" date="2013-02" db="EMBL/GenBank/DDBJ databases">
        <title>The Genome Sequence of Acinetobacter sp. ANC 3811.</title>
        <authorList>
            <consortium name="The Broad Institute Genome Sequencing Platform"/>
            <consortium name="The Broad Institute Genome Sequencing Center for Infectious Disease"/>
            <person name="Cerqueira G."/>
            <person name="Feldgarden M."/>
            <person name="Courvalin P."/>
            <person name="Perichon B."/>
            <person name="Grillot-Courvalin C."/>
            <person name="Clermont D."/>
            <person name="Rocha E."/>
            <person name="Yoon E.-J."/>
            <person name="Nemec A."/>
            <person name="Walker B."/>
            <person name="Young S.K."/>
            <person name="Zeng Q."/>
            <person name="Gargeya S."/>
            <person name="Fitzgerald M."/>
            <person name="Haas B."/>
            <person name="Abouelleil A."/>
            <person name="Alvarado L."/>
            <person name="Arachchi H.M."/>
            <person name="Berlin A.M."/>
            <person name="Chapman S.B."/>
            <person name="Dewar J."/>
            <person name="Goldberg J."/>
            <person name="Griggs A."/>
            <person name="Gujja S."/>
            <person name="Hansen M."/>
            <person name="Howarth C."/>
            <person name="Imamovic A."/>
            <person name="Larimer J."/>
            <person name="McCowan C."/>
            <person name="Murphy C."/>
            <person name="Neiman D."/>
            <person name="Pearson M."/>
            <person name="Priest M."/>
            <person name="Roberts A."/>
            <person name="Saif S."/>
            <person name="Shea T."/>
            <person name="Sisk P."/>
            <person name="Sykes S."/>
            <person name="Wortman J."/>
            <person name="Nusbaum C."/>
            <person name="Birren B."/>
        </authorList>
    </citation>
    <scope>NUCLEOTIDE SEQUENCE [LARGE SCALE GENOMIC DNA]</scope>
    <source>
        <strain evidence="4 5">ANC 3811</strain>
    </source>
</reference>
<dbReference type="PANTHER" id="PTHR43318">
    <property type="entry name" value="UDP-N-ACETYLGLUCOSAMINE 4,6-DEHYDRATASE"/>
    <property type="match status" value="1"/>
</dbReference>
<dbReference type="Pfam" id="PF02719">
    <property type="entry name" value="Polysacc_synt_2"/>
    <property type="match status" value="1"/>
</dbReference>
<evidence type="ECO:0000259" key="3">
    <source>
        <dbReference type="Pfam" id="PF02719"/>
    </source>
</evidence>
<dbReference type="CDD" id="cd05237">
    <property type="entry name" value="UDP_invert_4-6DH_SDR_e"/>
    <property type="match status" value="1"/>
</dbReference>
<gene>
    <name evidence="4" type="ORF">F935_03013</name>
</gene>
<dbReference type="AlphaFoldDB" id="R8XVT1"/>
<feature type="transmembrane region" description="Helical" evidence="2">
    <location>
        <begin position="53"/>
        <end position="75"/>
    </location>
</feature>
<keyword evidence="2" id="KW-0472">Membrane</keyword>
<evidence type="ECO:0000256" key="2">
    <source>
        <dbReference type="SAM" id="Phobius"/>
    </source>
</evidence>
<evidence type="ECO:0000313" key="5">
    <source>
        <dbReference type="Proteomes" id="UP000014041"/>
    </source>
</evidence>
<dbReference type="Proteomes" id="UP000014041">
    <property type="component" value="Unassembled WGS sequence"/>
</dbReference>
<dbReference type="EMBL" id="APQJ01000012">
    <property type="protein sequence ID" value="EOQ61350.1"/>
    <property type="molecule type" value="Genomic_DNA"/>
</dbReference>
<evidence type="ECO:0000256" key="1">
    <source>
        <dbReference type="ARBA" id="ARBA00007430"/>
    </source>
</evidence>
<name>R8XVT1_ACICA</name>
<dbReference type="PATRIC" id="fig|1217690.3.peg.2980"/>
<organism evidence="4 5">
    <name type="scientific">Acinetobacter calcoaceticus ANC 3811</name>
    <dbReference type="NCBI Taxonomy" id="1217690"/>
    <lineage>
        <taxon>Bacteria</taxon>
        <taxon>Pseudomonadati</taxon>
        <taxon>Pseudomonadota</taxon>
        <taxon>Gammaproteobacteria</taxon>
        <taxon>Moraxellales</taxon>
        <taxon>Moraxellaceae</taxon>
        <taxon>Acinetobacter</taxon>
        <taxon>Acinetobacter calcoaceticus/baumannii complex</taxon>
    </lineage>
</organism>
<dbReference type="HOGENOM" id="CLU_013560_6_1_6"/>
<dbReference type="InterPro" id="IPR003869">
    <property type="entry name" value="Polysac_CapD-like"/>
</dbReference>
<feature type="transmembrane region" description="Helical" evidence="2">
    <location>
        <begin position="87"/>
        <end position="109"/>
    </location>
</feature>
<comment type="caution">
    <text evidence="4">The sequence shown here is derived from an EMBL/GenBank/DDBJ whole genome shotgun (WGS) entry which is preliminary data.</text>
</comment>
<protein>
    <recommendedName>
        <fullName evidence="3">Polysaccharide biosynthesis protein CapD-like domain-containing protein</fullName>
    </recommendedName>
</protein>
<dbReference type="Pfam" id="PF13727">
    <property type="entry name" value="CoA_binding_3"/>
    <property type="match status" value="1"/>
</dbReference>
<dbReference type="RefSeq" id="WP_016139657.1">
    <property type="nucleotide sequence ID" value="NZ_KB976986.1"/>
</dbReference>
<keyword evidence="2" id="KW-1133">Transmembrane helix</keyword>